<protein>
    <recommendedName>
        <fullName evidence="3">DUF7707 domain-containing protein</fullName>
    </recommendedName>
</protein>
<dbReference type="AlphaFoldDB" id="A0A6A6VY34"/>
<dbReference type="InterPro" id="IPR056124">
    <property type="entry name" value="DUF7707"/>
</dbReference>
<proteinExistence type="predicted"/>
<reference evidence="4" key="1">
    <citation type="journal article" date="2020" name="Stud. Mycol.">
        <title>101 Dothideomycetes genomes: a test case for predicting lifestyles and emergence of pathogens.</title>
        <authorList>
            <person name="Haridas S."/>
            <person name="Albert R."/>
            <person name="Binder M."/>
            <person name="Bloem J."/>
            <person name="Labutti K."/>
            <person name="Salamov A."/>
            <person name="Andreopoulos B."/>
            <person name="Baker S."/>
            <person name="Barry K."/>
            <person name="Bills G."/>
            <person name="Bluhm B."/>
            <person name="Cannon C."/>
            <person name="Castanera R."/>
            <person name="Culley D."/>
            <person name="Daum C."/>
            <person name="Ezra D."/>
            <person name="Gonzalez J."/>
            <person name="Henrissat B."/>
            <person name="Kuo A."/>
            <person name="Liang C."/>
            <person name="Lipzen A."/>
            <person name="Lutzoni F."/>
            <person name="Magnuson J."/>
            <person name="Mondo S."/>
            <person name="Nolan M."/>
            <person name="Ohm R."/>
            <person name="Pangilinan J."/>
            <person name="Park H.-J."/>
            <person name="Ramirez L."/>
            <person name="Alfaro M."/>
            <person name="Sun H."/>
            <person name="Tritt A."/>
            <person name="Yoshinaga Y."/>
            <person name="Zwiers L.-H."/>
            <person name="Turgeon B."/>
            <person name="Goodwin S."/>
            <person name="Spatafora J."/>
            <person name="Crous P."/>
            <person name="Grigoriev I."/>
        </authorList>
    </citation>
    <scope>NUCLEOTIDE SEQUENCE</scope>
    <source>
        <strain evidence="4">CBS 121739</strain>
    </source>
</reference>
<dbReference type="GeneID" id="54488600"/>
<feature type="region of interest" description="Disordered" evidence="1">
    <location>
        <begin position="132"/>
        <end position="179"/>
    </location>
</feature>
<feature type="domain" description="DUF7707" evidence="3">
    <location>
        <begin position="23"/>
        <end position="130"/>
    </location>
</feature>
<evidence type="ECO:0000259" key="3">
    <source>
        <dbReference type="Pfam" id="PF24808"/>
    </source>
</evidence>
<gene>
    <name evidence="4" type="ORF">EJ05DRAFT_504298</name>
</gene>
<keyword evidence="2" id="KW-0732">Signal</keyword>
<name>A0A6A6VY34_9PEZI</name>
<dbReference type="RefSeq" id="XP_033596648.1">
    <property type="nucleotide sequence ID" value="XM_033747546.1"/>
</dbReference>
<feature type="chain" id="PRO_5025459808" description="DUF7707 domain-containing protein" evidence="2">
    <location>
        <begin position="20"/>
        <end position="210"/>
    </location>
</feature>
<dbReference type="PANTHER" id="PTHR38118">
    <property type="entry name" value="ANCHORED CELL WALL PROTEIN 11-RELATED"/>
    <property type="match status" value="1"/>
</dbReference>
<feature type="signal peptide" evidence="2">
    <location>
        <begin position="1"/>
        <end position="19"/>
    </location>
</feature>
<sequence length="210" mass="21616">MRTVTITSIVLALASSSFTQKTYNIDPSSVSSSDRQSWCLNQKTQCPLICLQTNNGESATTRSNTCDPKNLEYSCVCEDGTSPNLTEYSLTIPFYECQEFGNQCVKNCGLANNACADRCRADNLCGAQSPTLSNTTSTVGPKSTTGPSATSGAADADATGDNFQSLDGSDNNQGGNNGNNGGTGAAGVLGANFGFAVLVSGLIGGFAVLL</sequence>
<dbReference type="PANTHER" id="PTHR38118:SF2">
    <property type="entry name" value="CDP-ALCOHOL PHOSPHATIDYLTRANSFERASE PROTEIN"/>
    <property type="match status" value="1"/>
</dbReference>
<dbReference type="Pfam" id="PF24808">
    <property type="entry name" value="DUF7707"/>
    <property type="match status" value="1"/>
</dbReference>
<feature type="compositionally biased region" description="Polar residues" evidence="1">
    <location>
        <begin position="132"/>
        <end position="142"/>
    </location>
</feature>
<dbReference type="Proteomes" id="UP000799437">
    <property type="component" value="Unassembled WGS sequence"/>
</dbReference>
<accession>A0A6A6VY34</accession>
<dbReference type="OrthoDB" id="2439692at2759"/>
<dbReference type="EMBL" id="ML996581">
    <property type="protein sequence ID" value="KAF2754197.1"/>
    <property type="molecule type" value="Genomic_DNA"/>
</dbReference>
<evidence type="ECO:0000313" key="5">
    <source>
        <dbReference type="Proteomes" id="UP000799437"/>
    </source>
</evidence>
<evidence type="ECO:0000256" key="1">
    <source>
        <dbReference type="SAM" id="MobiDB-lite"/>
    </source>
</evidence>
<evidence type="ECO:0000256" key="2">
    <source>
        <dbReference type="SAM" id="SignalP"/>
    </source>
</evidence>
<feature type="compositionally biased region" description="Low complexity" evidence="1">
    <location>
        <begin position="143"/>
        <end position="161"/>
    </location>
</feature>
<evidence type="ECO:0000313" key="4">
    <source>
        <dbReference type="EMBL" id="KAF2754197.1"/>
    </source>
</evidence>
<keyword evidence="5" id="KW-1185">Reference proteome</keyword>
<organism evidence="4 5">
    <name type="scientific">Pseudovirgaria hyperparasitica</name>
    <dbReference type="NCBI Taxonomy" id="470096"/>
    <lineage>
        <taxon>Eukaryota</taxon>
        <taxon>Fungi</taxon>
        <taxon>Dikarya</taxon>
        <taxon>Ascomycota</taxon>
        <taxon>Pezizomycotina</taxon>
        <taxon>Dothideomycetes</taxon>
        <taxon>Dothideomycetes incertae sedis</taxon>
        <taxon>Acrospermales</taxon>
        <taxon>Acrospermaceae</taxon>
        <taxon>Pseudovirgaria</taxon>
    </lineage>
</organism>